<protein>
    <submittedName>
        <fullName evidence="1">Uncharacterized protein</fullName>
    </submittedName>
</protein>
<name>A0ABP1Q7W3_9HEXA</name>
<reference evidence="1 2" key="1">
    <citation type="submission" date="2024-08" db="EMBL/GenBank/DDBJ databases">
        <authorList>
            <person name="Cucini C."/>
            <person name="Frati F."/>
        </authorList>
    </citation>
    <scope>NUCLEOTIDE SEQUENCE [LARGE SCALE GENOMIC DNA]</scope>
</reference>
<comment type="caution">
    <text evidence="1">The sequence shown here is derived from an EMBL/GenBank/DDBJ whole genome shotgun (WGS) entry which is preliminary data.</text>
</comment>
<accession>A0ABP1Q7W3</accession>
<evidence type="ECO:0000313" key="1">
    <source>
        <dbReference type="EMBL" id="CAL8089854.1"/>
    </source>
</evidence>
<dbReference type="Proteomes" id="UP001642540">
    <property type="component" value="Unassembled WGS sequence"/>
</dbReference>
<gene>
    <name evidence="1" type="ORF">ODALV1_LOCUS7485</name>
</gene>
<keyword evidence="2" id="KW-1185">Reference proteome</keyword>
<evidence type="ECO:0000313" key="2">
    <source>
        <dbReference type="Proteomes" id="UP001642540"/>
    </source>
</evidence>
<sequence>MNYTSCSESTTLRDNSTSFQSADGRRIQSYLKLRHRGNHLLIAKALKLSNGEGNTSPQQNVFSEVKTEFRYLTEYINNNIPKFLNDAASVAKLQLKDILTSMRGKLVMLFNAVEVQQTHDMSLPSDSDHREDVLDFSKEGEKFLEDVFDWMGNEIMRTISIKTEEAEVTKSKVCKIIYAITDMLYYGLELLSCIFS</sequence>
<proteinExistence type="predicted"/>
<organism evidence="1 2">
    <name type="scientific">Orchesella dallaii</name>
    <dbReference type="NCBI Taxonomy" id="48710"/>
    <lineage>
        <taxon>Eukaryota</taxon>
        <taxon>Metazoa</taxon>
        <taxon>Ecdysozoa</taxon>
        <taxon>Arthropoda</taxon>
        <taxon>Hexapoda</taxon>
        <taxon>Collembola</taxon>
        <taxon>Entomobryomorpha</taxon>
        <taxon>Entomobryoidea</taxon>
        <taxon>Orchesellidae</taxon>
        <taxon>Orchesellinae</taxon>
        <taxon>Orchesella</taxon>
    </lineage>
</organism>
<dbReference type="EMBL" id="CAXLJM020000024">
    <property type="protein sequence ID" value="CAL8089854.1"/>
    <property type="molecule type" value="Genomic_DNA"/>
</dbReference>